<evidence type="ECO:0000313" key="2">
    <source>
        <dbReference type="Proteomes" id="UP001334084"/>
    </source>
</evidence>
<dbReference type="GeneID" id="90541552"/>
<dbReference type="Proteomes" id="UP001334084">
    <property type="component" value="Chromosome 6"/>
</dbReference>
<dbReference type="InterPro" id="IPR011047">
    <property type="entry name" value="Quinoprotein_ADH-like_sf"/>
</dbReference>
<dbReference type="RefSeq" id="XP_065329879.1">
    <property type="nucleotide sequence ID" value="XM_065473807.1"/>
</dbReference>
<organism evidence="1 2">
    <name type="scientific">Vairimorpha necatrix</name>
    <dbReference type="NCBI Taxonomy" id="6039"/>
    <lineage>
        <taxon>Eukaryota</taxon>
        <taxon>Fungi</taxon>
        <taxon>Fungi incertae sedis</taxon>
        <taxon>Microsporidia</taxon>
        <taxon>Nosematidae</taxon>
        <taxon>Vairimorpha</taxon>
    </lineage>
</organism>
<sequence>MESPNLDLYFDDENLFVLRNKILYKYDHTANLIDQRPCDYIMIKKFINHYYFYDGSNIYKSSDLHNNLENITENLLKDKIIIDFYIYNDILYYITLVNDSLFYNDMPIMAYSWYDKYLFYSTNNGTYKVDLESDTHQSVNDVSATFICATKNVLIYSRFSKIYIDTGKSIRSVHRHDNSITNLFVNGNNLYVMTDDIKLSILDIYKDNLRNINEYISTNKKIIRFKDYIVLLNELELVFYNIEESKDNILYYLPNTTSLNITNEEVEEMHSVIIEPVYYHDDKFTDMKMYKDIIILTNNEYICSVYKIKRSLGIFYTGKSICVVFRNRVEVYKMINGKLTFMRKLKSIKQQIDDIIEKEDVYYYVSGKNLIKNGLINLVIDTEYKK</sequence>
<reference evidence="1" key="1">
    <citation type="journal article" date="2024" name="BMC Genomics">
        <title>Functional annotation of a divergent genome using sequence and structure-based similarity.</title>
        <authorList>
            <person name="Svedberg D."/>
            <person name="Winiger R.R."/>
            <person name="Berg A."/>
            <person name="Sharma H."/>
            <person name="Tellgren-Roth C."/>
            <person name="Debrunner-Vossbrinck B.A."/>
            <person name="Vossbrinck C.R."/>
            <person name="Barandun J."/>
        </authorList>
    </citation>
    <scope>NUCLEOTIDE SEQUENCE</scope>
    <source>
        <strain evidence="1">Illinois isolate</strain>
    </source>
</reference>
<gene>
    <name evidence="1" type="ORF">VNE69_06055</name>
</gene>
<proteinExistence type="predicted"/>
<accession>A0AAX4JCQ6</accession>
<dbReference type="EMBL" id="CP142731">
    <property type="protein sequence ID" value="WUR03734.1"/>
    <property type="molecule type" value="Genomic_DNA"/>
</dbReference>
<dbReference type="KEGG" id="vnx:VNE69_06055"/>
<dbReference type="SUPFAM" id="SSF50998">
    <property type="entry name" value="Quinoprotein alcohol dehydrogenase-like"/>
    <property type="match status" value="1"/>
</dbReference>
<name>A0AAX4JCQ6_9MICR</name>
<protein>
    <submittedName>
        <fullName evidence="1">WD40 repeat domain-containing protein</fullName>
    </submittedName>
</protein>
<evidence type="ECO:0000313" key="1">
    <source>
        <dbReference type="EMBL" id="WUR03734.1"/>
    </source>
</evidence>
<keyword evidence="2" id="KW-1185">Reference proteome</keyword>
<dbReference type="AlphaFoldDB" id="A0AAX4JCQ6"/>